<dbReference type="EMBL" id="BOOG01000022">
    <property type="protein sequence ID" value="GIH70504.1"/>
    <property type="molecule type" value="Genomic_DNA"/>
</dbReference>
<dbReference type="AlphaFoldDB" id="A0A8J3VYW9"/>
<dbReference type="RefSeq" id="WP_204016208.1">
    <property type="nucleotide sequence ID" value="NZ_BOOG01000022.1"/>
</dbReference>
<keyword evidence="2" id="KW-1185">Reference proteome</keyword>
<evidence type="ECO:0000313" key="2">
    <source>
        <dbReference type="Proteomes" id="UP000610966"/>
    </source>
</evidence>
<evidence type="ECO:0000313" key="1">
    <source>
        <dbReference type="EMBL" id="GIH70504.1"/>
    </source>
</evidence>
<reference evidence="1" key="1">
    <citation type="submission" date="2021-01" db="EMBL/GenBank/DDBJ databases">
        <title>Whole genome shotgun sequence of Sphaerimonospora thailandensis NBRC 107569.</title>
        <authorList>
            <person name="Komaki H."/>
            <person name="Tamura T."/>
        </authorList>
    </citation>
    <scope>NUCLEOTIDE SEQUENCE</scope>
    <source>
        <strain evidence="1">NBRC 107569</strain>
    </source>
</reference>
<proteinExistence type="predicted"/>
<name>A0A8J3VYW9_9ACTN</name>
<protein>
    <submittedName>
        <fullName evidence="1">Uncharacterized protein</fullName>
    </submittedName>
</protein>
<gene>
    <name evidence="1" type="ORF">Mth01_27570</name>
</gene>
<organism evidence="1 2">
    <name type="scientific">Sphaerimonospora thailandensis</name>
    <dbReference type="NCBI Taxonomy" id="795644"/>
    <lineage>
        <taxon>Bacteria</taxon>
        <taxon>Bacillati</taxon>
        <taxon>Actinomycetota</taxon>
        <taxon>Actinomycetes</taxon>
        <taxon>Streptosporangiales</taxon>
        <taxon>Streptosporangiaceae</taxon>
        <taxon>Sphaerimonospora</taxon>
    </lineage>
</organism>
<dbReference type="Proteomes" id="UP000610966">
    <property type="component" value="Unassembled WGS sequence"/>
</dbReference>
<sequence>MEPMRTIREKQQEYQQKLLTELRDELEERGLTTVLIVDQKGRPALEVLDRCLRSRRVYVHLAFLWFYWGQEQDERVSCMQLLPAAARIEEATREGWREGEQGDLGINLNKILDAGRS</sequence>
<comment type="caution">
    <text evidence="1">The sequence shown here is derived from an EMBL/GenBank/DDBJ whole genome shotgun (WGS) entry which is preliminary data.</text>
</comment>
<accession>A0A8J3VYW9</accession>